<dbReference type="SUPFAM" id="SSF53328">
    <property type="entry name" value="Formyltransferase"/>
    <property type="match status" value="1"/>
</dbReference>
<evidence type="ECO:0000256" key="3">
    <source>
        <dbReference type="ARBA" id="ARBA00022679"/>
    </source>
</evidence>
<dbReference type="EMBL" id="SLWS01000026">
    <property type="protein sequence ID" value="TCO43804.1"/>
    <property type="molecule type" value="Genomic_DNA"/>
</dbReference>
<keyword evidence="7" id="KW-1185">Reference proteome</keyword>
<dbReference type="GO" id="GO:0004644">
    <property type="term" value="F:phosphoribosylglycinamide formyltransferase activity"/>
    <property type="evidence" value="ECO:0007669"/>
    <property type="project" value="UniProtKB-EC"/>
</dbReference>
<accession>A0A4R2IGC7</accession>
<dbReference type="GO" id="GO:0005829">
    <property type="term" value="C:cytosol"/>
    <property type="evidence" value="ECO:0007669"/>
    <property type="project" value="TreeGrafter"/>
</dbReference>
<proteinExistence type="predicted"/>
<sequence length="450" mass="47657">MTAAPASEEARTRGPVAARHPVRVDIDGDFALDDLLALPEAGLARRLHAVPATLAALWRRHAADAEPTAGTRCGPVSTQATPTEADAVLLHRIEASSLFRPPVREQVADLSPEAGSAWLALAARWVDMSRSSGDLRFLNTACKLTGAVWLHHNRADGPWQEPDLTGQLAAVGRLLGEATDRLRRRLAARIVLAEPTGQPSDEALCPGRLMGTSRARIAVLASSGSGSAGRLVTAATAAGLPIQAVCWYTPLHTGRTELSNYSSAWYPPGPPAPSTWPSVPSSVPTTTAESWDDVTAAIRAADADVVLLVGMPVVPDRVLDAARLGVLNAHNGALPTHRGMDAVGWALLNNQPIVCSLHLARPSVDTGEVIAVHPVPISPTRTLAARVKTTQLRLLLAGAAHVATTGTLPDLTAQPAIGTQFYRLHPHLKRLLDASPYAHDEHPERMVTQP</sequence>
<evidence type="ECO:0000256" key="4">
    <source>
        <dbReference type="ARBA" id="ARBA00022755"/>
    </source>
</evidence>
<dbReference type="Pfam" id="PF00551">
    <property type="entry name" value="Formyl_trans_N"/>
    <property type="match status" value="1"/>
</dbReference>
<protein>
    <recommendedName>
        <fullName evidence="2">phosphoribosylglycinamide formyltransferase 1</fullName>
        <ecNumber evidence="2">2.1.2.2</ecNumber>
    </recommendedName>
</protein>
<dbReference type="Proteomes" id="UP000295680">
    <property type="component" value="Unassembled WGS sequence"/>
</dbReference>
<dbReference type="OrthoDB" id="9802815at2"/>
<gene>
    <name evidence="6" type="ORF">EV192_12619</name>
</gene>
<dbReference type="Gene3D" id="3.40.50.170">
    <property type="entry name" value="Formyl transferase, N-terminal domain"/>
    <property type="match status" value="1"/>
</dbReference>
<evidence type="ECO:0000313" key="7">
    <source>
        <dbReference type="Proteomes" id="UP000295680"/>
    </source>
</evidence>
<feature type="domain" description="Formyl transferase N-terminal" evidence="5">
    <location>
        <begin position="287"/>
        <end position="384"/>
    </location>
</feature>
<dbReference type="GO" id="GO:0006189">
    <property type="term" value="P:'de novo' IMP biosynthetic process"/>
    <property type="evidence" value="ECO:0007669"/>
    <property type="project" value="TreeGrafter"/>
</dbReference>
<dbReference type="PANTHER" id="PTHR43369:SF2">
    <property type="entry name" value="PHOSPHORIBOSYLGLYCINAMIDE FORMYLTRANSFERASE"/>
    <property type="match status" value="1"/>
</dbReference>
<evidence type="ECO:0000256" key="1">
    <source>
        <dbReference type="ARBA" id="ARBA00005054"/>
    </source>
</evidence>
<dbReference type="InterPro" id="IPR002376">
    <property type="entry name" value="Formyl_transf_N"/>
</dbReference>
<evidence type="ECO:0000256" key="2">
    <source>
        <dbReference type="ARBA" id="ARBA00012254"/>
    </source>
</evidence>
<dbReference type="EC" id="2.1.2.2" evidence="2"/>
<dbReference type="AlphaFoldDB" id="A0A4R2IGC7"/>
<organism evidence="6 7">
    <name type="scientific">Actinocrispum wychmicini</name>
    <dbReference type="NCBI Taxonomy" id="1213861"/>
    <lineage>
        <taxon>Bacteria</taxon>
        <taxon>Bacillati</taxon>
        <taxon>Actinomycetota</taxon>
        <taxon>Actinomycetes</taxon>
        <taxon>Pseudonocardiales</taxon>
        <taxon>Pseudonocardiaceae</taxon>
        <taxon>Actinocrispum</taxon>
    </lineage>
</organism>
<name>A0A4R2IGC7_9PSEU</name>
<dbReference type="PANTHER" id="PTHR43369">
    <property type="entry name" value="PHOSPHORIBOSYLGLYCINAMIDE FORMYLTRANSFERASE"/>
    <property type="match status" value="1"/>
</dbReference>
<comment type="caution">
    <text evidence="6">The sequence shown here is derived from an EMBL/GenBank/DDBJ whole genome shotgun (WGS) entry which is preliminary data.</text>
</comment>
<dbReference type="RefSeq" id="WP_132126483.1">
    <property type="nucleotide sequence ID" value="NZ_SLWS01000026.1"/>
</dbReference>
<evidence type="ECO:0000313" key="6">
    <source>
        <dbReference type="EMBL" id="TCO43804.1"/>
    </source>
</evidence>
<reference evidence="6 7" key="1">
    <citation type="submission" date="2019-03" db="EMBL/GenBank/DDBJ databases">
        <title>Genomic Encyclopedia of Type Strains, Phase IV (KMG-IV): sequencing the most valuable type-strain genomes for metagenomic binning, comparative biology and taxonomic classification.</title>
        <authorList>
            <person name="Goeker M."/>
        </authorList>
    </citation>
    <scope>NUCLEOTIDE SEQUENCE [LARGE SCALE GENOMIC DNA]</scope>
    <source>
        <strain evidence="6 7">DSM 45934</strain>
    </source>
</reference>
<comment type="pathway">
    <text evidence="1">Purine metabolism; IMP biosynthesis via de novo pathway; N(2)-formyl-N(1)-(5-phospho-D-ribosyl)glycinamide from N(1)-(5-phospho-D-ribosyl)glycinamide (10-formyl THF route): step 1/1.</text>
</comment>
<keyword evidence="4" id="KW-0658">Purine biosynthesis</keyword>
<dbReference type="InterPro" id="IPR036477">
    <property type="entry name" value="Formyl_transf_N_sf"/>
</dbReference>
<evidence type="ECO:0000259" key="5">
    <source>
        <dbReference type="Pfam" id="PF00551"/>
    </source>
</evidence>
<keyword evidence="3 6" id="KW-0808">Transferase</keyword>